<reference evidence="3 4" key="1">
    <citation type="submission" date="2018-05" db="EMBL/GenBank/DDBJ databases">
        <title>A metagenomic window into the 2 km-deep terrestrial subsurface aquifer revealed taxonomically and functionally diverse microbial community comprising novel uncultured bacterial lineages.</title>
        <authorList>
            <person name="Kadnikov V.V."/>
            <person name="Mardanov A.V."/>
            <person name="Beletsky A.V."/>
            <person name="Banks D."/>
            <person name="Pimenov N.V."/>
            <person name="Frank Y.A."/>
            <person name="Karnachuk O.V."/>
            <person name="Ravin N.V."/>
        </authorList>
    </citation>
    <scope>NUCLEOTIDE SEQUENCE [LARGE SCALE GENOMIC DNA]</scope>
    <source>
        <strain evidence="3">BY5</strain>
    </source>
</reference>
<gene>
    <name evidence="3" type="ORF">OZSIB_1390</name>
</gene>
<feature type="region of interest" description="Disordered" evidence="2">
    <location>
        <begin position="28"/>
        <end position="70"/>
    </location>
</feature>
<comment type="caution">
    <text evidence="3">The sequence shown here is derived from an EMBL/GenBank/DDBJ whole genome shotgun (WGS) entry which is preliminary data.</text>
</comment>
<dbReference type="InterPro" id="IPR011990">
    <property type="entry name" value="TPR-like_helical_dom_sf"/>
</dbReference>
<protein>
    <submittedName>
        <fullName evidence="3">Uncharacterized protein</fullName>
    </submittedName>
</protein>
<evidence type="ECO:0000313" key="3">
    <source>
        <dbReference type="EMBL" id="RCK78470.1"/>
    </source>
</evidence>
<proteinExistence type="predicted"/>
<dbReference type="Gene3D" id="1.25.40.10">
    <property type="entry name" value="Tetratricopeptide repeat domain"/>
    <property type="match status" value="1"/>
</dbReference>
<evidence type="ECO:0000256" key="1">
    <source>
        <dbReference type="PROSITE-ProRule" id="PRU00339"/>
    </source>
</evidence>
<dbReference type="EMBL" id="QOQW01000022">
    <property type="protein sequence ID" value="RCK78470.1"/>
    <property type="molecule type" value="Genomic_DNA"/>
</dbReference>
<dbReference type="Proteomes" id="UP000252355">
    <property type="component" value="Unassembled WGS sequence"/>
</dbReference>
<feature type="repeat" description="TPR" evidence="1">
    <location>
        <begin position="73"/>
        <end position="106"/>
    </location>
</feature>
<evidence type="ECO:0000256" key="2">
    <source>
        <dbReference type="SAM" id="MobiDB-lite"/>
    </source>
</evidence>
<evidence type="ECO:0000313" key="4">
    <source>
        <dbReference type="Proteomes" id="UP000252355"/>
    </source>
</evidence>
<dbReference type="AlphaFoldDB" id="A0A367ZKA4"/>
<feature type="compositionally biased region" description="Pro residues" evidence="2">
    <location>
        <begin position="37"/>
        <end position="52"/>
    </location>
</feature>
<dbReference type="SUPFAM" id="SSF48452">
    <property type="entry name" value="TPR-like"/>
    <property type="match status" value="1"/>
</dbReference>
<sequence>MSHWRVILFLGLLTGTITAQVIGQGLPRPGGRAAAGPTPPSPGSLLRPPPLARTPDEGGAGAATGTGLASPDARTFLNQAQSLIGSGRLAEAREALRTALRLEPMNLEAWNLYDYATELAYIERARDEKRNPVIERDLQPLFSIERVESYEEFGTLYLVGEIRNVSGGLRQNILVQGVLLDENKQELRRETGVLPLKDRGLFPNESSLFEIPFRNPPPGVKSYRVRVAGFD</sequence>
<dbReference type="InterPro" id="IPR019734">
    <property type="entry name" value="TPR_rpt"/>
</dbReference>
<keyword evidence="1" id="KW-0802">TPR repeat</keyword>
<organism evidence="3 4">
    <name type="scientific">Candidatus Ozemobacter sibiricus</name>
    <dbReference type="NCBI Taxonomy" id="2268124"/>
    <lineage>
        <taxon>Bacteria</taxon>
        <taxon>Candidatus Ozemobacteria</taxon>
        <taxon>Candidatus Ozemobacterales</taxon>
        <taxon>Candidatus Ozemobacteraceae</taxon>
        <taxon>Candidatus Ozemobacter</taxon>
    </lineage>
</organism>
<accession>A0A367ZKA4</accession>
<name>A0A367ZKA4_9BACT</name>
<dbReference type="PROSITE" id="PS50005">
    <property type="entry name" value="TPR"/>
    <property type="match status" value="1"/>
</dbReference>